<evidence type="ECO:0000313" key="1">
    <source>
        <dbReference type="EMBL" id="OCK86664.1"/>
    </source>
</evidence>
<dbReference type="EMBL" id="KV748292">
    <property type="protein sequence ID" value="OCK86664.1"/>
    <property type="molecule type" value="Genomic_DNA"/>
</dbReference>
<keyword evidence="2" id="KW-1185">Reference proteome</keyword>
<protein>
    <submittedName>
        <fullName evidence="1">HET-domain-containing protein</fullName>
    </submittedName>
</protein>
<reference evidence="1 2" key="1">
    <citation type="journal article" date="2016" name="Nat. Commun.">
        <title>Ectomycorrhizal ecology is imprinted in the genome of the dominant symbiotic fungus Cenococcum geophilum.</title>
        <authorList>
            <consortium name="DOE Joint Genome Institute"/>
            <person name="Peter M."/>
            <person name="Kohler A."/>
            <person name="Ohm R.A."/>
            <person name="Kuo A."/>
            <person name="Krutzmann J."/>
            <person name="Morin E."/>
            <person name="Arend M."/>
            <person name="Barry K.W."/>
            <person name="Binder M."/>
            <person name="Choi C."/>
            <person name="Clum A."/>
            <person name="Copeland A."/>
            <person name="Grisel N."/>
            <person name="Haridas S."/>
            <person name="Kipfer T."/>
            <person name="LaButti K."/>
            <person name="Lindquist E."/>
            <person name="Lipzen A."/>
            <person name="Maire R."/>
            <person name="Meier B."/>
            <person name="Mihaltcheva S."/>
            <person name="Molinier V."/>
            <person name="Murat C."/>
            <person name="Poggeler S."/>
            <person name="Quandt C.A."/>
            <person name="Sperisen C."/>
            <person name="Tritt A."/>
            <person name="Tisserant E."/>
            <person name="Crous P.W."/>
            <person name="Henrissat B."/>
            <person name="Nehls U."/>
            <person name="Egli S."/>
            <person name="Spatafora J.W."/>
            <person name="Grigoriev I.V."/>
            <person name="Martin F.M."/>
        </authorList>
    </citation>
    <scope>NUCLEOTIDE SEQUENCE [LARGE SCALE GENOMIC DNA]</scope>
    <source>
        <strain evidence="1 2">1.58</strain>
    </source>
</reference>
<accession>A0ACC8EKB3</accession>
<sequence>QINMDLVSRWLSLCNECHDGCKPNAQDTSPSFRFRVVDVLKGCVVDAPPDCEYVALSYVWGNVNQLQLTSNTLHALSQNGALHGRFQTANTIQDTIELCRGMGIQYLWVDSLCTLQDLDEKNCSIMHMNTVYGCATLTIIAASGSNANAGLPGVRHGTRNSIQHFESVDGLNLASTLQFPTWCAELSHWNSRGWTLQESILSKRLLVFTDHQVYFRCQRARWREDIALESWSTEAHSSNDGLIERSSLDHTISKTQMNSYHGVAFQAFYMPLSAQFIRRQLTNDRDAIFAFEGILKALSPAIGRSRWGLPEKHFAMALLWQTDDSFPRPRRQAFPTWCW</sequence>
<evidence type="ECO:0000313" key="2">
    <source>
        <dbReference type="Proteomes" id="UP000250078"/>
    </source>
</evidence>
<feature type="non-terminal residue" evidence="1">
    <location>
        <position position="339"/>
    </location>
</feature>
<feature type="non-terminal residue" evidence="1">
    <location>
        <position position="1"/>
    </location>
</feature>
<name>A0ACC8EKB3_9PEZI</name>
<organism evidence="1 2">
    <name type="scientific">Cenococcum geophilum 1.58</name>
    <dbReference type="NCBI Taxonomy" id="794803"/>
    <lineage>
        <taxon>Eukaryota</taxon>
        <taxon>Fungi</taxon>
        <taxon>Dikarya</taxon>
        <taxon>Ascomycota</taxon>
        <taxon>Pezizomycotina</taxon>
        <taxon>Dothideomycetes</taxon>
        <taxon>Pleosporomycetidae</taxon>
        <taxon>Gloniales</taxon>
        <taxon>Gloniaceae</taxon>
        <taxon>Cenococcum</taxon>
    </lineage>
</organism>
<gene>
    <name evidence="1" type="ORF">K441DRAFT_456978</name>
</gene>
<dbReference type="Proteomes" id="UP000250078">
    <property type="component" value="Unassembled WGS sequence"/>
</dbReference>
<proteinExistence type="predicted"/>